<gene>
    <name evidence="2" type="ORF">KN815_10740</name>
</gene>
<dbReference type="InterPro" id="IPR000600">
    <property type="entry name" value="ROK"/>
</dbReference>
<accession>A0ABS6CCA8</accession>
<organism evidence="2 3">
    <name type="scientific">Streptomyces niphimycinicus</name>
    <dbReference type="NCBI Taxonomy" id="2842201"/>
    <lineage>
        <taxon>Bacteria</taxon>
        <taxon>Bacillati</taxon>
        <taxon>Actinomycetota</taxon>
        <taxon>Actinomycetes</taxon>
        <taxon>Kitasatosporales</taxon>
        <taxon>Streptomycetaceae</taxon>
        <taxon>Streptomyces</taxon>
    </lineage>
</organism>
<sequence length="309" mass="31911">MKHVIALDIGSTSTRAALIARDGTVLDHLRRASGHERGAQAVAECVLDFIAELRDRGLRKYGEAARGVGVAVPGAVDEGRGLALFSANLGWRDVPMRSLLSRPLRNLPVALGHDVRSAGLAEARLGAAQDKDRFLFLSLGDGIAGAVVTGGRIESGAHGFGGEFGHLRVRPGGRRCACGAVGCLETVASVPAIAEAWARASGDPTATAVHAARAAAYGAPRATRIWRQAVAAIADAVVAGIGLLDPRTVVVGGELAAVGDILFVPLRAAIAERLTFQAPPEVVPAALRDTASCQGVALLAWDLLAEAQR</sequence>
<dbReference type="EMBL" id="JAHLEM010000091">
    <property type="protein sequence ID" value="MBU3864536.1"/>
    <property type="molecule type" value="Genomic_DNA"/>
</dbReference>
<dbReference type="RefSeq" id="WP_216341563.1">
    <property type="nucleotide sequence ID" value="NZ_JAHLEM010000091.1"/>
</dbReference>
<name>A0ABS6CCA8_9ACTN</name>
<dbReference type="Pfam" id="PF00480">
    <property type="entry name" value="ROK"/>
    <property type="match status" value="1"/>
</dbReference>
<dbReference type="PANTHER" id="PTHR18964">
    <property type="entry name" value="ROK (REPRESSOR, ORF, KINASE) FAMILY"/>
    <property type="match status" value="1"/>
</dbReference>
<dbReference type="Proteomes" id="UP000720508">
    <property type="component" value="Unassembled WGS sequence"/>
</dbReference>
<dbReference type="PANTHER" id="PTHR18964:SF149">
    <property type="entry name" value="BIFUNCTIONAL UDP-N-ACETYLGLUCOSAMINE 2-EPIMERASE_N-ACETYLMANNOSAMINE KINASE"/>
    <property type="match status" value="1"/>
</dbReference>
<keyword evidence="3" id="KW-1185">Reference proteome</keyword>
<protein>
    <submittedName>
        <fullName evidence="2">ROK family protein</fullName>
    </submittedName>
</protein>
<evidence type="ECO:0000313" key="2">
    <source>
        <dbReference type="EMBL" id="MBU3864536.1"/>
    </source>
</evidence>
<comment type="caution">
    <text evidence="2">The sequence shown here is derived from an EMBL/GenBank/DDBJ whole genome shotgun (WGS) entry which is preliminary data.</text>
</comment>
<reference evidence="2 3" key="1">
    <citation type="submission" date="2021-06" db="EMBL/GenBank/DDBJ databases">
        <authorList>
            <person name="Pan X."/>
        </authorList>
    </citation>
    <scope>NUCLEOTIDE SEQUENCE [LARGE SCALE GENOMIC DNA]</scope>
    <source>
        <strain evidence="2 3">4503</strain>
    </source>
</reference>
<proteinExistence type="inferred from homology"/>
<comment type="similarity">
    <text evidence="1">Belongs to the ROK (NagC/XylR) family.</text>
</comment>
<evidence type="ECO:0000313" key="3">
    <source>
        <dbReference type="Proteomes" id="UP000720508"/>
    </source>
</evidence>
<evidence type="ECO:0000256" key="1">
    <source>
        <dbReference type="ARBA" id="ARBA00006479"/>
    </source>
</evidence>